<dbReference type="PANTHER" id="PTHR20941:SF1">
    <property type="entry name" value="FOLIC ACID SYNTHESIS PROTEIN FOL1"/>
    <property type="match status" value="1"/>
</dbReference>
<evidence type="ECO:0000256" key="1">
    <source>
        <dbReference type="ARBA" id="ARBA00000012"/>
    </source>
</evidence>
<proteinExistence type="predicted"/>
<evidence type="ECO:0000256" key="6">
    <source>
        <dbReference type="ARBA" id="ARBA00022723"/>
    </source>
</evidence>
<comment type="caution">
    <text evidence="10">The sequence shown here is derived from an EMBL/GenBank/DDBJ whole genome shotgun (WGS) entry which is preliminary data.</text>
</comment>
<dbReference type="NCBIfam" id="TIGR01496">
    <property type="entry name" value="DHPS"/>
    <property type="match status" value="1"/>
</dbReference>
<evidence type="ECO:0000256" key="4">
    <source>
        <dbReference type="ARBA" id="ARBA00012458"/>
    </source>
</evidence>
<dbReference type="InterPro" id="IPR045031">
    <property type="entry name" value="DHP_synth-like"/>
</dbReference>
<evidence type="ECO:0000256" key="2">
    <source>
        <dbReference type="ARBA" id="ARBA00001946"/>
    </source>
</evidence>
<protein>
    <recommendedName>
        <fullName evidence="4">dihydropteroate synthase</fullName>
        <ecNumber evidence="4">2.5.1.15</ecNumber>
    </recommendedName>
</protein>
<sequence>MGILNVTSDSFFDGGSYTNPQSIVKQCEKLLSEGADIIDLGAYSSRPGAIDISESEEIAKISSATEIILKHFPETIISIDTFRAKVANAGIAAGAAIINDISGGDLDDKMFETVANLNVPYILMHMKGNPQNMQTQTSYKNITTDVNLHLSEKIAKAKSYGMNDIIIDPGFGFAKTLEQNYELMNHLEMLHFHNLPILVGISRKSMIYKLFNSTPQEALNGTTILNTIALQKGAHILRVHDVKEAKECITIYQQLNSTAVK</sequence>
<keyword evidence="8" id="KW-0289">Folate biosynthesis</keyword>
<dbReference type="PROSITE" id="PS50972">
    <property type="entry name" value="PTERIN_BINDING"/>
    <property type="match status" value="1"/>
</dbReference>
<evidence type="ECO:0000256" key="8">
    <source>
        <dbReference type="ARBA" id="ARBA00022909"/>
    </source>
</evidence>
<comment type="pathway">
    <text evidence="3">Cofactor biosynthesis; tetrahydrofolate biosynthesis; 7,8-dihydrofolate from 2-amino-4-hydroxy-6-hydroxymethyl-7,8-dihydropteridine diphosphate and 4-aminobenzoate: step 1/2.</text>
</comment>
<keyword evidence="6" id="KW-0479">Metal-binding</keyword>
<keyword evidence="5" id="KW-0808">Transferase</keyword>
<gene>
    <name evidence="10" type="primary">folP</name>
    <name evidence="10" type="ORF">Y10_29460</name>
</gene>
<evidence type="ECO:0000313" key="11">
    <source>
        <dbReference type="Proteomes" id="UP001143543"/>
    </source>
</evidence>
<dbReference type="Gene3D" id="3.20.20.20">
    <property type="entry name" value="Dihydropteroate synthase-like"/>
    <property type="match status" value="1"/>
</dbReference>
<keyword evidence="7" id="KW-0460">Magnesium</keyword>
<dbReference type="CDD" id="cd00739">
    <property type="entry name" value="DHPS"/>
    <property type="match status" value="1"/>
</dbReference>
<evidence type="ECO:0000256" key="3">
    <source>
        <dbReference type="ARBA" id="ARBA00004763"/>
    </source>
</evidence>
<feature type="domain" description="Pterin-binding" evidence="9">
    <location>
        <begin position="1"/>
        <end position="250"/>
    </location>
</feature>
<dbReference type="Proteomes" id="UP001143543">
    <property type="component" value="Unassembled WGS sequence"/>
</dbReference>
<dbReference type="SUPFAM" id="SSF51717">
    <property type="entry name" value="Dihydropteroate synthetase-like"/>
    <property type="match status" value="1"/>
</dbReference>
<evidence type="ECO:0000256" key="7">
    <source>
        <dbReference type="ARBA" id="ARBA00022842"/>
    </source>
</evidence>
<organism evidence="10 11">
    <name type="scientific">Neptunitalea lumnitzerae</name>
    <dbReference type="NCBI Taxonomy" id="2965509"/>
    <lineage>
        <taxon>Bacteria</taxon>
        <taxon>Pseudomonadati</taxon>
        <taxon>Bacteroidota</taxon>
        <taxon>Flavobacteriia</taxon>
        <taxon>Flavobacteriales</taxon>
        <taxon>Flavobacteriaceae</taxon>
        <taxon>Neptunitalea</taxon>
    </lineage>
</organism>
<dbReference type="InterPro" id="IPR006390">
    <property type="entry name" value="DHP_synth_dom"/>
</dbReference>
<keyword evidence="11" id="KW-1185">Reference proteome</keyword>
<dbReference type="EMBL" id="BRVO01000004">
    <property type="protein sequence ID" value="GLB50578.1"/>
    <property type="molecule type" value="Genomic_DNA"/>
</dbReference>
<evidence type="ECO:0000313" key="10">
    <source>
        <dbReference type="EMBL" id="GLB50578.1"/>
    </source>
</evidence>
<comment type="catalytic activity">
    <reaction evidence="1">
        <text>(7,8-dihydropterin-6-yl)methyl diphosphate + 4-aminobenzoate = 7,8-dihydropteroate + diphosphate</text>
        <dbReference type="Rhea" id="RHEA:19949"/>
        <dbReference type="ChEBI" id="CHEBI:17836"/>
        <dbReference type="ChEBI" id="CHEBI:17839"/>
        <dbReference type="ChEBI" id="CHEBI:33019"/>
        <dbReference type="ChEBI" id="CHEBI:72950"/>
        <dbReference type="EC" id="2.5.1.15"/>
    </reaction>
</comment>
<evidence type="ECO:0000259" key="9">
    <source>
        <dbReference type="PROSITE" id="PS50972"/>
    </source>
</evidence>
<dbReference type="Pfam" id="PF00809">
    <property type="entry name" value="Pterin_bind"/>
    <property type="match status" value="1"/>
</dbReference>
<dbReference type="InterPro" id="IPR000489">
    <property type="entry name" value="Pterin-binding_dom"/>
</dbReference>
<name>A0ABQ5MME0_9FLAO</name>
<dbReference type="InterPro" id="IPR011005">
    <property type="entry name" value="Dihydropteroate_synth-like_sf"/>
</dbReference>
<accession>A0ABQ5MME0</accession>
<dbReference type="PANTHER" id="PTHR20941">
    <property type="entry name" value="FOLATE SYNTHESIS PROTEINS"/>
    <property type="match status" value="1"/>
</dbReference>
<reference evidence="10" key="1">
    <citation type="submission" date="2022-07" db="EMBL/GenBank/DDBJ databases">
        <title>Taxonomy of Novel Oxalotrophic and Methylotrophic Bacteria.</title>
        <authorList>
            <person name="Sahin N."/>
            <person name="Tani A."/>
        </authorList>
    </citation>
    <scope>NUCLEOTIDE SEQUENCE</scope>
    <source>
        <strain evidence="10">Y10</strain>
    </source>
</reference>
<dbReference type="PROSITE" id="PS00793">
    <property type="entry name" value="DHPS_2"/>
    <property type="match status" value="1"/>
</dbReference>
<comment type="cofactor">
    <cofactor evidence="2">
        <name>Mg(2+)</name>
        <dbReference type="ChEBI" id="CHEBI:18420"/>
    </cofactor>
</comment>
<dbReference type="EC" id="2.5.1.15" evidence="4"/>
<evidence type="ECO:0000256" key="5">
    <source>
        <dbReference type="ARBA" id="ARBA00022679"/>
    </source>
</evidence>